<organism evidence="1">
    <name type="scientific">Rhizophora mucronata</name>
    <name type="common">Asiatic mangrove</name>
    <dbReference type="NCBI Taxonomy" id="61149"/>
    <lineage>
        <taxon>Eukaryota</taxon>
        <taxon>Viridiplantae</taxon>
        <taxon>Streptophyta</taxon>
        <taxon>Embryophyta</taxon>
        <taxon>Tracheophyta</taxon>
        <taxon>Spermatophyta</taxon>
        <taxon>Magnoliopsida</taxon>
        <taxon>eudicotyledons</taxon>
        <taxon>Gunneridae</taxon>
        <taxon>Pentapetalae</taxon>
        <taxon>rosids</taxon>
        <taxon>fabids</taxon>
        <taxon>Malpighiales</taxon>
        <taxon>Rhizophoraceae</taxon>
        <taxon>Rhizophora</taxon>
    </lineage>
</organism>
<accession>A0A2P2LCE4</accession>
<protein>
    <submittedName>
        <fullName evidence="1">Uncharacterized protein MANES_16G107300</fullName>
    </submittedName>
</protein>
<dbReference type="EMBL" id="GGEC01035160">
    <property type="protein sequence ID" value="MBX15644.1"/>
    <property type="molecule type" value="Transcribed_RNA"/>
</dbReference>
<reference evidence="1" key="1">
    <citation type="submission" date="2018-02" db="EMBL/GenBank/DDBJ databases">
        <title>Rhizophora mucronata_Transcriptome.</title>
        <authorList>
            <person name="Meera S.P."/>
            <person name="Sreeshan A."/>
            <person name="Augustine A."/>
        </authorList>
    </citation>
    <scope>NUCLEOTIDE SEQUENCE</scope>
    <source>
        <tissue evidence="1">Leaf</tissue>
    </source>
</reference>
<evidence type="ECO:0000313" key="1">
    <source>
        <dbReference type="EMBL" id="MBX15644.1"/>
    </source>
</evidence>
<name>A0A2P2LCE4_RHIMU</name>
<proteinExistence type="predicted"/>
<dbReference type="AlphaFoldDB" id="A0A2P2LCE4"/>
<sequence length="63" mass="6909">MWSIPFLFGFIRTQTIPVNKPQETLSGAEERKPVSSNIGVLTTSISSALLAVSVSLSWQMENI</sequence>